<dbReference type="AlphaFoldDB" id="A0A917MS51"/>
<feature type="transmembrane region" description="Helical" evidence="1">
    <location>
        <begin position="160"/>
        <end position="180"/>
    </location>
</feature>
<feature type="transmembrane region" description="Helical" evidence="1">
    <location>
        <begin position="212"/>
        <end position="232"/>
    </location>
</feature>
<keyword evidence="1" id="KW-0812">Transmembrane</keyword>
<gene>
    <name evidence="2" type="ORF">GCM10011379_07610</name>
</gene>
<dbReference type="EMBL" id="BMIB01000001">
    <property type="protein sequence ID" value="GGH60119.1"/>
    <property type="molecule type" value="Genomic_DNA"/>
</dbReference>
<keyword evidence="1" id="KW-1133">Transmembrane helix</keyword>
<sequence length="390" mass="44061">MQKKKRGFKYLVNQIHLWLGLVSGTIVFIVAVTGCLFAFQKEISELLHKNKLFVDVPAAAKTMPLSALLPKAQHALGDSMVISNITTYKQPDRSWEFMVYEAGDPEALTIMGGIKHYCSVHINPYTGVVTGKTDYKTDFFVIVKNLHWSLLLNTPYGQPIVGWATFIFVVLLITGLVLWWPKKWNRHIRKQRFSIKWDAKWRRLNYDLHSVLGVYGMLITLVLALTGMVWAFEWFNKAVYTVAAGTSKHPEQKAFTSVKGTVLQTNPLDIAFSHAQQARPEADRIGVSPAYGEEGLIYMYCYRGKEVYYDYDALQYDQYSGKLLHTENRSSRNRGEVLTGMNYDIHVGAIAGLPGKILAFMASLIAASLPVTGVLLWWGKRHKPSHKAAV</sequence>
<evidence type="ECO:0000256" key="1">
    <source>
        <dbReference type="SAM" id="Phobius"/>
    </source>
</evidence>
<comment type="caution">
    <text evidence="2">The sequence shown here is derived from an EMBL/GenBank/DDBJ whole genome shotgun (WGS) entry which is preliminary data.</text>
</comment>
<dbReference type="PANTHER" id="PTHR34219">
    <property type="entry name" value="IRON-REGULATED INNER MEMBRANE PROTEIN-RELATED"/>
    <property type="match status" value="1"/>
</dbReference>
<feature type="transmembrane region" description="Helical" evidence="1">
    <location>
        <begin position="357"/>
        <end position="378"/>
    </location>
</feature>
<dbReference type="PROSITE" id="PS51257">
    <property type="entry name" value="PROKAR_LIPOPROTEIN"/>
    <property type="match status" value="1"/>
</dbReference>
<keyword evidence="1" id="KW-0472">Membrane</keyword>
<proteinExistence type="predicted"/>
<organism evidence="2 3">
    <name type="scientific">Filimonas zeae</name>
    <dbReference type="NCBI Taxonomy" id="1737353"/>
    <lineage>
        <taxon>Bacteria</taxon>
        <taxon>Pseudomonadati</taxon>
        <taxon>Bacteroidota</taxon>
        <taxon>Chitinophagia</taxon>
        <taxon>Chitinophagales</taxon>
        <taxon>Chitinophagaceae</taxon>
        <taxon>Filimonas</taxon>
    </lineage>
</organism>
<reference evidence="2" key="1">
    <citation type="journal article" date="2014" name="Int. J. Syst. Evol. Microbiol.">
        <title>Complete genome sequence of Corynebacterium casei LMG S-19264T (=DSM 44701T), isolated from a smear-ripened cheese.</title>
        <authorList>
            <consortium name="US DOE Joint Genome Institute (JGI-PGF)"/>
            <person name="Walter F."/>
            <person name="Albersmeier A."/>
            <person name="Kalinowski J."/>
            <person name="Ruckert C."/>
        </authorList>
    </citation>
    <scope>NUCLEOTIDE SEQUENCE</scope>
    <source>
        <strain evidence="2">CGMCC 1.15290</strain>
    </source>
</reference>
<accession>A0A917MS51</accession>
<keyword evidence="3" id="KW-1185">Reference proteome</keyword>
<dbReference type="RefSeq" id="WP_188950646.1">
    <property type="nucleotide sequence ID" value="NZ_BMIB01000001.1"/>
</dbReference>
<dbReference type="Pfam" id="PF03929">
    <property type="entry name" value="PepSY_TM"/>
    <property type="match status" value="1"/>
</dbReference>
<name>A0A917MS51_9BACT</name>
<dbReference type="InterPro" id="IPR005625">
    <property type="entry name" value="PepSY-ass_TM"/>
</dbReference>
<evidence type="ECO:0000313" key="3">
    <source>
        <dbReference type="Proteomes" id="UP000627292"/>
    </source>
</evidence>
<dbReference type="Proteomes" id="UP000627292">
    <property type="component" value="Unassembled WGS sequence"/>
</dbReference>
<reference evidence="2" key="2">
    <citation type="submission" date="2020-09" db="EMBL/GenBank/DDBJ databases">
        <authorList>
            <person name="Sun Q."/>
            <person name="Zhou Y."/>
        </authorList>
    </citation>
    <scope>NUCLEOTIDE SEQUENCE</scope>
    <source>
        <strain evidence="2">CGMCC 1.15290</strain>
    </source>
</reference>
<dbReference type="PANTHER" id="PTHR34219:SF3">
    <property type="entry name" value="BLL7967 PROTEIN"/>
    <property type="match status" value="1"/>
</dbReference>
<evidence type="ECO:0000313" key="2">
    <source>
        <dbReference type="EMBL" id="GGH60119.1"/>
    </source>
</evidence>
<feature type="transmembrane region" description="Helical" evidence="1">
    <location>
        <begin position="15"/>
        <end position="39"/>
    </location>
</feature>
<protein>
    <submittedName>
        <fullName evidence="2">Membrane protein</fullName>
    </submittedName>
</protein>